<evidence type="ECO:0000313" key="7">
    <source>
        <dbReference type="Proteomes" id="UP000620046"/>
    </source>
</evidence>
<dbReference type="SUPFAM" id="SSF50129">
    <property type="entry name" value="GroES-like"/>
    <property type="match status" value="1"/>
</dbReference>
<dbReference type="EMBL" id="BMJA01000001">
    <property type="protein sequence ID" value="GGA31037.1"/>
    <property type="molecule type" value="Genomic_DNA"/>
</dbReference>
<sequence length="354" mass="37687">MVRPVIAARCDGDNLPIFNHVTTALRAGVALHYFDPLIPELLGPYPYGKPFAIGHECMAEVIECGEDVKHIHKGQLVIVPWSISCGSCPTCHRGHTSHCTQAGSTLLSGYGFGASMGPWGGTVCDLLRVPFADAMLVPVPADIEPLKLASASDNMPDAWRSVGPALAQRPGAPVLVVGGGARSIGLYAAGMAVALGASRVDYVDYDPERLRIAEALGASVMESKRGAAWFDRHAPRVHGRYLVSVDASSTTAGLRYALRSLAPGGNCTATGFYFGKQTGLPLMQMYANSVTLHVGISHPRRDLPDVIELVRQGLFDPLKVATLVADWDDAPDAFTTRTTKVIVAREPYARSGGN</sequence>
<name>A0ABQ1FWS5_9GAMM</name>
<organism evidence="6 7">
    <name type="scientific">Dyella nitratireducens</name>
    <dbReference type="NCBI Taxonomy" id="1849580"/>
    <lineage>
        <taxon>Bacteria</taxon>
        <taxon>Pseudomonadati</taxon>
        <taxon>Pseudomonadota</taxon>
        <taxon>Gammaproteobacteria</taxon>
        <taxon>Lysobacterales</taxon>
        <taxon>Rhodanobacteraceae</taxon>
        <taxon>Dyella</taxon>
    </lineage>
</organism>
<dbReference type="Pfam" id="PF00107">
    <property type="entry name" value="ADH_zinc_N"/>
    <property type="match status" value="1"/>
</dbReference>
<evidence type="ECO:0000256" key="2">
    <source>
        <dbReference type="ARBA" id="ARBA00022723"/>
    </source>
</evidence>
<feature type="domain" description="Alcohol dehydrogenase-like C-terminal" evidence="4">
    <location>
        <begin position="184"/>
        <end position="310"/>
    </location>
</feature>
<keyword evidence="2" id="KW-0479">Metal-binding</keyword>
<dbReference type="Gene3D" id="3.90.180.10">
    <property type="entry name" value="Medium-chain alcohol dehydrogenases, catalytic domain"/>
    <property type="match status" value="1"/>
</dbReference>
<dbReference type="Pfam" id="PF08240">
    <property type="entry name" value="ADH_N"/>
    <property type="match status" value="1"/>
</dbReference>
<dbReference type="RefSeq" id="WP_229720727.1">
    <property type="nucleotide sequence ID" value="NZ_BMJA01000001.1"/>
</dbReference>
<dbReference type="InterPro" id="IPR013149">
    <property type="entry name" value="ADH-like_C"/>
</dbReference>
<dbReference type="InterPro" id="IPR013154">
    <property type="entry name" value="ADH-like_N"/>
</dbReference>
<protein>
    <submittedName>
        <fullName evidence="6">Glutathione-dependent formaldehyde dehydrogenase</fullName>
    </submittedName>
</protein>
<keyword evidence="3" id="KW-0862">Zinc</keyword>
<feature type="domain" description="Alcohol dehydrogenase-like N-terminal" evidence="5">
    <location>
        <begin position="47"/>
        <end position="138"/>
    </location>
</feature>
<evidence type="ECO:0000256" key="1">
    <source>
        <dbReference type="ARBA" id="ARBA00001947"/>
    </source>
</evidence>
<proteinExistence type="predicted"/>
<reference evidence="7" key="1">
    <citation type="journal article" date="2019" name="Int. J. Syst. Evol. Microbiol.">
        <title>The Global Catalogue of Microorganisms (GCM) 10K type strain sequencing project: providing services to taxonomists for standard genome sequencing and annotation.</title>
        <authorList>
            <consortium name="The Broad Institute Genomics Platform"/>
            <consortium name="The Broad Institute Genome Sequencing Center for Infectious Disease"/>
            <person name="Wu L."/>
            <person name="Ma J."/>
        </authorList>
    </citation>
    <scope>NUCLEOTIDE SEQUENCE [LARGE SCALE GENOMIC DNA]</scope>
    <source>
        <strain evidence="7">CGMCC 1.15439</strain>
    </source>
</reference>
<evidence type="ECO:0000313" key="6">
    <source>
        <dbReference type="EMBL" id="GGA31037.1"/>
    </source>
</evidence>
<comment type="caution">
    <text evidence="6">The sequence shown here is derived from an EMBL/GenBank/DDBJ whole genome shotgun (WGS) entry which is preliminary data.</text>
</comment>
<gene>
    <name evidence="6" type="ORF">GCM10010981_20100</name>
</gene>
<accession>A0ABQ1FWS5</accession>
<keyword evidence="7" id="KW-1185">Reference proteome</keyword>
<dbReference type="PANTHER" id="PTHR42813:SF7">
    <property type="entry name" value="ALCOHOL DEHYDROGENASE (ZN-DEPENDENT)-RELATED"/>
    <property type="match status" value="1"/>
</dbReference>
<dbReference type="PANTHER" id="PTHR42813">
    <property type="entry name" value="ZINC-TYPE ALCOHOL DEHYDROGENASE-LIKE"/>
    <property type="match status" value="1"/>
</dbReference>
<dbReference type="SUPFAM" id="SSF51735">
    <property type="entry name" value="NAD(P)-binding Rossmann-fold domains"/>
    <property type="match status" value="1"/>
</dbReference>
<dbReference type="InterPro" id="IPR011032">
    <property type="entry name" value="GroES-like_sf"/>
</dbReference>
<evidence type="ECO:0000259" key="4">
    <source>
        <dbReference type="Pfam" id="PF00107"/>
    </source>
</evidence>
<dbReference type="InterPro" id="IPR036291">
    <property type="entry name" value="NAD(P)-bd_dom_sf"/>
</dbReference>
<dbReference type="Proteomes" id="UP000620046">
    <property type="component" value="Unassembled WGS sequence"/>
</dbReference>
<evidence type="ECO:0000256" key="3">
    <source>
        <dbReference type="ARBA" id="ARBA00022833"/>
    </source>
</evidence>
<evidence type="ECO:0000259" key="5">
    <source>
        <dbReference type="Pfam" id="PF08240"/>
    </source>
</evidence>
<comment type="cofactor">
    <cofactor evidence="1">
        <name>Zn(2+)</name>
        <dbReference type="ChEBI" id="CHEBI:29105"/>
    </cofactor>
</comment>
<dbReference type="Gene3D" id="3.40.50.720">
    <property type="entry name" value="NAD(P)-binding Rossmann-like Domain"/>
    <property type="match status" value="1"/>
</dbReference>